<keyword evidence="3" id="KW-1185">Reference proteome</keyword>
<gene>
    <name evidence="2" type="ORF">IC620_03600</name>
</gene>
<proteinExistence type="predicted"/>
<name>A0A926ND81_9BACL</name>
<evidence type="ECO:0000313" key="2">
    <source>
        <dbReference type="EMBL" id="MBD1371439.1"/>
    </source>
</evidence>
<dbReference type="Gene3D" id="1.10.10.1150">
    <property type="entry name" value="Coenzyme PQQ synthesis protein D (PqqD)"/>
    <property type="match status" value="1"/>
</dbReference>
<evidence type="ECO:0000313" key="3">
    <source>
        <dbReference type="Proteomes" id="UP000661691"/>
    </source>
</evidence>
<sequence>MIRYDSIPYWPEDVYLDSNGLKDETLDTLSPMNEISYIMLKEIDHQKNIGQIAEIVCNRYDWPLEQVKPDVLELIHQLNQGYLINIQSPRSMKQKVRDRFISLFYFLRTFQGTRWNIRKRIGLDKNRSFWKLFWQIAISVSRVMVMHVFLLSIVLYFIFTFLQFPAMVGAIIFFIGLISGFILHEYGHVATFYLLASRNQHAFFALKRGTFQVIKKELDAKKECWVTLMGPLLPTIVGGIMFCILFAVGDIPNWITWMASGLFTFHLVWLLPIFVDGKKLWSLLRMKPEKKLEKGKGEKTA</sequence>
<feature type="transmembrane region" description="Helical" evidence="1">
    <location>
        <begin position="225"/>
        <end position="248"/>
    </location>
</feature>
<dbReference type="InterPro" id="IPR008792">
    <property type="entry name" value="PQQD"/>
</dbReference>
<feature type="transmembrane region" description="Helical" evidence="1">
    <location>
        <begin position="254"/>
        <end position="275"/>
    </location>
</feature>
<protein>
    <submittedName>
        <fullName evidence="2">PqqD family protein</fullName>
    </submittedName>
</protein>
<keyword evidence="1" id="KW-0812">Transmembrane</keyword>
<keyword evidence="1" id="KW-1133">Transmembrane helix</keyword>
<accession>A0A926ND81</accession>
<keyword evidence="1" id="KW-0472">Membrane</keyword>
<organism evidence="2 3">
    <name type="scientific">Polycladospora coralii</name>
    <dbReference type="NCBI Taxonomy" id="2771432"/>
    <lineage>
        <taxon>Bacteria</taxon>
        <taxon>Bacillati</taxon>
        <taxon>Bacillota</taxon>
        <taxon>Bacilli</taxon>
        <taxon>Bacillales</taxon>
        <taxon>Thermoactinomycetaceae</taxon>
        <taxon>Polycladospora</taxon>
    </lineage>
</organism>
<dbReference type="RefSeq" id="WP_191141534.1">
    <property type="nucleotide sequence ID" value="NZ_JACXAH010000003.1"/>
</dbReference>
<dbReference type="Pfam" id="PF05402">
    <property type="entry name" value="PqqD"/>
    <property type="match status" value="1"/>
</dbReference>
<dbReference type="InterPro" id="IPR041881">
    <property type="entry name" value="PqqD_sf"/>
</dbReference>
<feature type="transmembrane region" description="Helical" evidence="1">
    <location>
        <begin position="164"/>
        <end position="183"/>
    </location>
</feature>
<dbReference type="Proteomes" id="UP000661691">
    <property type="component" value="Unassembled WGS sequence"/>
</dbReference>
<dbReference type="AlphaFoldDB" id="A0A926ND81"/>
<feature type="transmembrane region" description="Helical" evidence="1">
    <location>
        <begin position="132"/>
        <end position="158"/>
    </location>
</feature>
<reference evidence="2" key="1">
    <citation type="submission" date="2020-09" db="EMBL/GenBank/DDBJ databases">
        <title>A novel bacterium of genus Hazenella, isolated from South China Sea.</title>
        <authorList>
            <person name="Huang H."/>
            <person name="Mo K."/>
            <person name="Hu Y."/>
        </authorList>
    </citation>
    <scope>NUCLEOTIDE SEQUENCE</scope>
    <source>
        <strain evidence="2">IB182357</strain>
    </source>
</reference>
<evidence type="ECO:0000256" key="1">
    <source>
        <dbReference type="SAM" id="Phobius"/>
    </source>
</evidence>
<dbReference type="EMBL" id="JACXAH010000003">
    <property type="protein sequence ID" value="MBD1371439.1"/>
    <property type="molecule type" value="Genomic_DNA"/>
</dbReference>
<comment type="caution">
    <text evidence="2">The sequence shown here is derived from an EMBL/GenBank/DDBJ whole genome shotgun (WGS) entry which is preliminary data.</text>
</comment>